<dbReference type="Proteomes" id="UP000030475">
    <property type="component" value="Unassembled WGS sequence"/>
</dbReference>
<name>A0AA40J8R3_BURPE</name>
<dbReference type="RefSeq" id="WP_020850730.1">
    <property type="nucleotide sequence ID" value="NZ_CM121441.1"/>
</dbReference>
<proteinExistence type="predicted"/>
<sequence>MSFGKPTVEELRNRILRQLEWRGPTTEVASVWRGYLAALIEWGLLDVADHEALISLLPVKGAKEAVELSADEPLDRESEIYIDEKMKLDRDKWK</sequence>
<protein>
    <submittedName>
        <fullName evidence="1">Uncharacterized protein</fullName>
    </submittedName>
</protein>
<accession>A0AA40J8R3</accession>
<gene>
    <name evidence="1" type="ORF">Y036_980</name>
</gene>
<dbReference type="KEGG" id="but:X994_1679"/>
<dbReference type="EMBL" id="JQIM01000010">
    <property type="protein sequence ID" value="KGX05912.1"/>
    <property type="molecule type" value="Genomic_DNA"/>
</dbReference>
<evidence type="ECO:0000313" key="1">
    <source>
        <dbReference type="EMBL" id="KGX05912.1"/>
    </source>
</evidence>
<comment type="caution">
    <text evidence="1">The sequence shown here is derived from an EMBL/GenBank/DDBJ whole genome shotgun (WGS) entry which is preliminary data.</text>
</comment>
<evidence type="ECO:0000313" key="2">
    <source>
        <dbReference type="Proteomes" id="UP000030475"/>
    </source>
</evidence>
<reference evidence="1 2" key="1">
    <citation type="submission" date="2014-08" db="EMBL/GenBank/DDBJ databases">
        <authorList>
            <person name="Bunnell A."/>
            <person name="Chain P.S."/>
            <person name="Chertkov O."/>
            <person name="Currie B.J."/>
            <person name="Daligault H.E."/>
            <person name="Davenport K.W."/>
            <person name="Davis C."/>
            <person name="Gleasner C.D."/>
            <person name="Johnson S.L."/>
            <person name="Kaestli M."/>
            <person name="Koren S."/>
            <person name="Kunde Y.A."/>
            <person name="Mayo M."/>
            <person name="McMurry K.K."/>
            <person name="Price E.P."/>
            <person name="Reitenga K.G."/>
            <person name="Robison R."/>
            <person name="Rosovitz M.J."/>
            <person name="Sarovich D.S."/>
            <person name="Teshima H."/>
        </authorList>
    </citation>
    <scope>NUCLEOTIDE SEQUENCE [LARGE SCALE GENOMIC DNA]</scope>
    <source>
        <strain evidence="1 2">MSHR44</strain>
    </source>
</reference>
<organism evidence="1 2">
    <name type="scientific">Burkholderia pseudomallei</name>
    <name type="common">Pseudomonas pseudomallei</name>
    <dbReference type="NCBI Taxonomy" id="28450"/>
    <lineage>
        <taxon>Bacteria</taxon>
        <taxon>Pseudomonadati</taxon>
        <taxon>Pseudomonadota</taxon>
        <taxon>Betaproteobacteria</taxon>
        <taxon>Burkholderiales</taxon>
        <taxon>Burkholderiaceae</taxon>
        <taxon>Burkholderia</taxon>
        <taxon>pseudomallei group</taxon>
    </lineage>
</organism>
<dbReference type="AlphaFoldDB" id="A0AA40J8R3"/>